<dbReference type="InterPro" id="IPR011009">
    <property type="entry name" value="Kinase-like_dom_sf"/>
</dbReference>
<comment type="catalytic activity">
    <reaction evidence="1">
        <text>S-ubiquitinyl-[E2 ubiquitin-conjugating enzyme]-L-cysteine + [acceptor protein]-L-lysine = [E2 ubiquitin-conjugating enzyme]-L-cysteine + N(6)-ubiquitinyl-[acceptor protein]-L-lysine.</text>
        <dbReference type="EC" id="2.3.2.27"/>
    </reaction>
</comment>
<dbReference type="EMBL" id="JAINDJ010000007">
    <property type="protein sequence ID" value="KAG9443112.1"/>
    <property type="molecule type" value="Genomic_DNA"/>
</dbReference>
<dbReference type="Gene3D" id="3.30.200.20">
    <property type="entry name" value="Phosphorylase Kinase, domain 1"/>
    <property type="match status" value="1"/>
</dbReference>
<dbReference type="SUPFAM" id="SSF56112">
    <property type="entry name" value="Protein kinase-like (PK-like)"/>
    <property type="match status" value="1"/>
</dbReference>
<keyword evidence="4" id="KW-0547">Nucleotide-binding</keyword>
<organism evidence="5 6">
    <name type="scientific">Aristolochia fimbriata</name>
    <name type="common">White veined hardy Dutchman's pipe vine</name>
    <dbReference type="NCBI Taxonomy" id="158543"/>
    <lineage>
        <taxon>Eukaryota</taxon>
        <taxon>Viridiplantae</taxon>
        <taxon>Streptophyta</taxon>
        <taxon>Embryophyta</taxon>
        <taxon>Tracheophyta</taxon>
        <taxon>Spermatophyta</taxon>
        <taxon>Magnoliopsida</taxon>
        <taxon>Magnoliidae</taxon>
        <taxon>Piperales</taxon>
        <taxon>Aristolochiaceae</taxon>
        <taxon>Aristolochia</taxon>
    </lineage>
</organism>
<name>A0AAV7E6N3_ARIFI</name>
<evidence type="ECO:0000256" key="2">
    <source>
        <dbReference type="ARBA" id="ARBA00012483"/>
    </source>
</evidence>
<evidence type="ECO:0000313" key="6">
    <source>
        <dbReference type="Proteomes" id="UP000825729"/>
    </source>
</evidence>
<comment type="caution">
    <text evidence="5">The sequence shown here is derived from an EMBL/GenBank/DDBJ whole genome shotgun (WGS) entry which is preliminary data.</text>
</comment>
<dbReference type="PANTHER" id="PTHR45647">
    <property type="entry name" value="OS02G0152300 PROTEIN"/>
    <property type="match status" value="1"/>
</dbReference>
<dbReference type="EC" id="2.3.2.27" evidence="2"/>
<evidence type="ECO:0000313" key="5">
    <source>
        <dbReference type="EMBL" id="KAG9443112.1"/>
    </source>
</evidence>
<dbReference type="InterPro" id="IPR051348">
    <property type="entry name" value="U-box_ubiquitin_ligases"/>
</dbReference>
<protein>
    <recommendedName>
        <fullName evidence="2">RING-type E3 ubiquitin transferase</fullName>
        <ecNumber evidence="2">2.3.2.27</ecNumber>
    </recommendedName>
</protein>
<accession>A0AAV7E6N3</accession>
<keyword evidence="3" id="KW-0833">Ubl conjugation pathway</keyword>
<sequence length="142" mass="16031">MQLLFLYETRHPIDHPCHAVDDDYRRTQETHIQSPYIVGKGRSIIKDQHLYLSGTRSAREAKENRKLERSLISIDQNYKNFSWEEIVSSTSSFSDALKIGMGAYGMVYKCNLGHAAAAVKVLHSSNTSKANSSKRLVSVCLL</sequence>
<dbReference type="AlphaFoldDB" id="A0AAV7E6N3"/>
<dbReference type="PROSITE" id="PS00107">
    <property type="entry name" value="PROTEIN_KINASE_ATP"/>
    <property type="match status" value="1"/>
</dbReference>
<keyword evidence="4" id="KW-0067">ATP-binding</keyword>
<dbReference type="GO" id="GO:0061630">
    <property type="term" value="F:ubiquitin protein ligase activity"/>
    <property type="evidence" value="ECO:0007669"/>
    <property type="project" value="UniProtKB-EC"/>
</dbReference>
<evidence type="ECO:0000256" key="1">
    <source>
        <dbReference type="ARBA" id="ARBA00000900"/>
    </source>
</evidence>
<gene>
    <name evidence="5" type="ORF">H6P81_018966</name>
</gene>
<reference evidence="5 6" key="1">
    <citation type="submission" date="2021-07" db="EMBL/GenBank/DDBJ databases">
        <title>The Aristolochia fimbriata genome: insights into angiosperm evolution, floral development and chemical biosynthesis.</title>
        <authorList>
            <person name="Jiao Y."/>
        </authorList>
    </citation>
    <scope>NUCLEOTIDE SEQUENCE [LARGE SCALE GENOMIC DNA]</scope>
    <source>
        <strain evidence="5">IBCAS-2021</strain>
        <tissue evidence="5">Leaf</tissue>
    </source>
</reference>
<evidence type="ECO:0000256" key="4">
    <source>
        <dbReference type="PROSITE-ProRule" id="PRU10141"/>
    </source>
</evidence>
<feature type="binding site" evidence="4">
    <location>
        <position position="120"/>
    </location>
    <ligand>
        <name>ATP</name>
        <dbReference type="ChEBI" id="CHEBI:30616"/>
    </ligand>
</feature>
<dbReference type="PANTHER" id="PTHR45647:SF15">
    <property type="entry name" value="U-BOX DOMAIN-CONTAINING PROTEIN 35"/>
    <property type="match status" value="1"/>
</dbReference>
<dbReference type="InterPro" id="IPR017441">
    <property type="entry name" value="Protein_kinase_ATP_BS"/>
</dbReference>
<dbReference type="GO" id="GO:0005524">
    <property type="term" value="F:ATP binding"/>
    <property type="evidence" value="ECO:0007669"/>
    <property type="project" value="UniProtKB-UniRule"/>
</dbReference>
<keyword evidence="6" id="KW-1185">Reference proteome</keyword>
<proteinExistence type="predicted"/>
<evidence type="ECO:0000256" key="3">
    <source>
        <dbReference type="ARBA" id="ARBA00022786"/>
    </source>
</evidence>
<dbReference type="Proteomes" id="UP000825729">
    <property type="component" value="Unassembled WGS sequence"/>
</dbReference>